<feature type="domain" description="3'-5' exonuclease" evidence="4">
    <location>
        <begin position="267"/>
        <end position="453"/>
    </location>
</feature>
<dbReference type="GO" id="GO:0003676">
    <property type="term" value="F:nucleic acid binding"/>
    <property type="evidence" value="ECO:0007669"/>
    <property type="project" value="InterPro"/>
</dbReference>
<feature type="region of interest" description="Disordered" evidence="3">
    <location>
        <begin position="61"/>
        <end position="115"/>
    </location>
</feature>
<keyword evidence="5" id="KW-0269">Exonuclease</keyword>
<dbReference type="InterPro" id="IPR002562">
    <property type="entry name" value="3'-5'_exonuclease_dom"/>
</dbReference>
<name>A0A2J8ADH2_9CHLO</name>
<dbReference type="Proteomes" id="UP000236333">
    <property type="component" value="Unassembled WGS sequence"/>
</dbReference>
<evidence type="ECO:0000256" key="2">
    <source>
        <dbReference type="ARBA" id="ARBA00022801"/>
    </source>
</evidence>
<dbReference type="GO" id="GO:0005737">
    <property type="term" value="C:cytoplasm"/>
    <property type="evidence" value="ECO:0007669"/>
    <property type="project" value="TreeGrafter"/>
</dbReference>
<dbReference type="EMBL" id="PGGS01000052">
    <property type="protein sequence ID" value="PNH10564.1"/>
    <property type="molecule type" value="Genomic_DNA"/>
</dbReference>
<keyword evidence="2" id="KW-0378">Hydrolase</keyword>
<dbReference type="AlphaFoldDB" id="A0A2J8ADH2"/>
<dbReference type="InterPro" id="IPR051132">
    <property type="entry name" value="3-5_Exonuclease_domain"/>
</dbReference>
<proteinExistence type="predicted"/>
<dbReference type="PANTHER" id="PTHR13620:SF104">
    <property type="entry name" value="EXONUCLEASE 3'-5' DOMAIN-CONTAINING PROTEIN 2"/>
    <property type="match status" value="1"/>
</dbReference>
<dbReference type="SUPFAM" id="SSF53098">
    <property type="entry name" value="Ribonuclease H-like"/>
    <property type="match status" value="1"/>
</dbReference>
<evidence type="ECO:0000256" key="1">
    <source>
        <dbReference type="ARBA" id="ARBA00022722"/>
    </source>
</evidence>
<dbReference type="GO" id="GO:0006139">
    <property type="term" value="P:nucleobase-containing compound metabolic process"/>
    <property type="evidence" value="ECO:0007669"/>
    <property type="project" value="InterPro"/>
</dbReference>
<evidence type="ECO:0000259" key="4">
    <source>
        <dbReference type="SMART" id="SM00474"/>
    </source>
</evidence>
<dbReference type="OrthoDB" id="2250022at2759"/>
<dbReference type="SMART" id="SM00474">
    <property type="entry name" value="35EXOc"/>
    <property type="match status" value="1"/>
</dbReference>
<dbReference type="InterPro" id="IPR012337">
    <property type="entry name" value="RNaseH-like_sf"/>
</dbReference>
<keyword evidence="1" id="KW-0540">Nuclease</keyword>
<dbReference type="InterPro" id="IPR036397">
    <property type="entry name" value="RNaseH_sf"/>
</dbReference>
<keyword evidence="6" id="KW-1185">Reference proteome</keyword>
<dbReference type="Pfam" id="PF13920">
    <property type="entry name" value="zf-C3HC4_3"/>
    <property type="match status" value="1"/>
</dbReference>
<dbReference type="InterPro" id="IPR013083">
    <property type="entry name" value="Znf_RING/FYVE/PHD"/>
</dbReference>
<feature type="compositionally biased region" description="Low complexity" evidence="3">
    <location>
        <begin position="456"/>
        <end position="497"/>
    </location>
</feature>
<feature type="compositionally biased region" description="Low complexity" evidence="3">
    <location>
        <begin position="96"/>
        <end position="115"/>
    </location>
</feature>
<dbReference type="PANTHER" id="PTHR13620">
    <property type="entry name" value="3-5 EXONUCLEASE"/>
    <property type="match status" value="1"/>
</dbReference>
<evidence type="ECO:0000313" key="5">
    <source>
        <dbReference type="EMBL" id="PNH10564.1"/>
    </source>
</evidence>
<dbReference type="GO" id="GO:0008408">
    <property type="term" value="F:3'-5' exonuclease activity"/>
    <property type="evidence" value="ECO:0007669"/>
    <property type="project" value="InterPro"/>
</dbReference>
<protein>
    <submittedName>
        <fullName evidence="5">Exonuclease 3'-5' domain-containing protein 2</fullName>
    </submittedName>
</protein>
<evidence type="ECO:0000313" key="6">
    <source>
        <dbReference type="Proteomes" id="UP000236333"/>
    </source>
</evidence>
<dbReference type="CDD" id="cd06141">
    <property type="entry name" value="WRN_exo"/>
    <property type="match status" value="1"/>
</dbReference>
<dbReference type="Gene3D" id="3.30.40.10">
    <property type="entry name" value="Zinc/RING finger domain, C3HC4 (zinc finger)"/>
    <property type="match status" value="1"/>
</dbReference>
<organism evidence="5 6">
    <name type="scientific">Tetrabaena socialis</name>
    <dbReference type="NCBI Taxonomy" id="47790"/>
    <lineage>
        <taxon>Eukaryota</taxon>
        <taxon>Viridiplantae</taxon>
        <taxon>Chlorophyta</taxon>
        <taxon>core chlorophytes</taxon>
        <taxon>Chlorophyceae</taxon>
        <taxon>CS clade</taxon>
        <taxon>Chlamydomonadales</taxon>
        <taxon>Tetrabaenaceae</taxon>
        <taxon>Tetrabaena</taxon>
    </lineage>
</organism>
<dbReference type="Gene3D" id="3.30.420.10">
    <property type="entry name" value="Ribonuclease H-like superfamily/Ribonuclease H"/>
    <property type="match status" value="1"/>
</dbReference>
<accession>A0A2J8ADH2</accession>
<feature type="compositionally biased region" description="Acidic residues" evidence="3">
    <location>
        <begin position="64"/>
        <end position="86"/>
    </location>
</feature>
<dbReference type="Pfam" id="PF01612">
    <property type="entry name" value="DNA_pol_A_exo1"/>
    <property type="match status" value="1"/>
</dbReference>
<evidence type="ECO:0000256" key="3">
    <source>
        <dbReference type="SAM" id="MobiDB-lite"/>
    </source>
</evidence>
<comment type="caution">
    <text evidence="5">The sequence shown here is derived from an EMBL/GenBank/DDBJ whole genome shotgun (WGS) entry which is preliminary data.</text>
</comment>
<feature type="region of interest" description="Disordered" evidence="3">
    <location>
        <begin position="456"/>
        <end position="513"/>
    </location>
</feature>
<reference evidence="5 6" key="1">
    <citation type="journal article" date="2017" name="Mol. Biol. Evol.">
        <title>The 4-celled Tetrabaena socialis nuclear genome reveals the essential components for genetic control of cell number at the origin of multicellularity in the volvocine lineage.</title>
        <authorList>
            <person name="Featherston J."/>
            <person name="Arakaki Y."/>
            <person name="Hanschen E.R."/>
            <person name="Ferris P.J."/>
            <person name="Michod R.E."/>
            <person name="Olson B.J.S.C."/>
            <person name="Nozaki H."/>
            <person name="Durand P.M."/>
        </authorList>
    </citation>
    <scope>NUCLEOTIDE SEQUENCE [LARGE SCALE GENOMIC DNA]</scope>
    <source>
        <strain evidence="5 6">NIES-571</strain>
    </source>
</reference>
<dbReference type="GO" id="GO:0005634">
    <property type="term" value="C:nucleus"/>
    <property type="evidence" value="ECO:0007669"/>
    <property type="project" value="TreeGrafter"/>
</dbReference>
<gene>
    <name evidence="5" type="ORF">TSOC_002691</name>
</gene>
<sequence>MAEEAPAEVELCLRCQKEPIKFLTLPCRHRTLCAACAARVATGGKCFVCHKFFQRLKHIPLPGEEAEEEEEEAQPTDDDDDDDEEGAAAGRGGGVDDAAARGARSSSSSSSGGWGRARGMASAGVVAAGLASAGALVWWRRRGVGVAVSRLARLVSGAALGLCQRRSQGGVAHRTLVVPLPRLRGSPPLAQEAAAALEAAAAGLAAAGTAAAGSASAAGAGAAGAAGAAAEAAGEDAAAAEPLEPCDGVRHSSEPPLEVHLLDLARMSGRAAADALAGLAAQAAGCLGLDAEWPPELQPGSRHRISVLQLSAERRCWVLKLRPDGAAAGAGAGAAQAGPGLPDAVVQLLCDPGVVKSGVGIQEDVKRLERDFGIKVRGAVDVRLVAQRVAPACLAGGSSLQALSRQLLGRQLDKSPQRSDWGAAQLDERQVAYAAHDAWLSRELLCALHRLHQQPAALQQQQQQPRSAADHAGSAGQPQPAQQAGGQREQQLALPEGGACGGPSPGPLLAAPASPPSDSLLAFASPFADVFSGISHKRAGDLPGGGAKVAAAMRDGKAAAGGGEGVVPAGSFKLPTRKSELYENCRLLAPDGAVLCTCGSKKVRFYLQRGLARLVSEDPVTIQLSFEPRGRGNSDDNYYLADKENRCCVCGSELEYVRHSVVPHCYRKHFPTYMKSHLSHDIVLMCPPCHKVSSYADQRRMEQLGAQYGAPLGAATAAKFRTDADLGAVRSAGRALTNKKVVIPAARRVELEAVLLQHFGVQALDEDLLQQASNMETQTEDENWRSHAQVVVATLGGQEELEAFVRGWRRHFLATMQPRFMPPHWNVDARVANSSAVA</sequence>